<keyword evidence="6" id="KW-0333">Golgi apparatus</keyword>
<dbReference type="FunFam" id="2.30.42.10:FF:000056">
    <property type="entry name" value="Golgi reassembly-stacking protein 2 isoform 1"/>
    <property type="match status" value="1"/>
</dbReference>
<comment type="similarity">
    <text evidence="2">Belongs to the GORASP family.</text>
</comment>
<dbReference type="FunFam" id="2.30.42.10:FF:000026">
    <property type="entry name" value="Golgi reassembly stacking protein 2"/>
    <property type="match status" value="1"/>
</dbReference>
<feature type="domain" description="PDZ GRASP-type" evidence="11">
    <location>
        <begin position="111"/>
        <end position="199"/>
    </location>
</feature>
<dbReference type="PANTHER" id="PTHR12893:SF2">
    <property type="entry name" value="GOLGI REASSEMBLY-STACKING PROTEIN 1"/>
    <property type="match status" value="1"/>
</dbReference>
<reference evidence="12" key="1">
    <citation type="submission" date="2025-08" db="UniProtKB">
        <authorList>
            <consortium name="Ensembl"/>
        </authorList>
    </citation>
    <scope>IDENTIFICATION</scope>
</reference>
<dbReference type="AlphaFoldDB" id="A0A8C8SU34"/>
<dbReference type="Pfam" id="PF04495">
    <property type="entry name" value="GRASP55_65"/>
    <property type="match status" value="1"/>
</dbReference>
<evidence type="ECO:0000256" key="6">
    <source>
        <dbReference type="ARBA" id="ARBA00023034"/>
    </source>
</evidence>
<dbReference type="Proteomes" id="UP000694393">
    <property type="component" value="Unplaced"/>
</dbReference>
<dbReference type="GO" id="GO:0046872">
    <property type="term" value="F:metal ion binding"/>
    <property type="evidence" value="ECO:0007669"/>
    <property type="project" value="UniProtKB-KW"/>
</dbReference>
<organism evidence="12 13">
    <name type="scientific">Pelusios castaneus</name>
    <name type="common">West African mud turtle</name>
    <dbReference type="NCBI Taxonomy" id="367368"/>
    <lineage>
        <taxon>Eukaryota</taxon>
        <taxon>Metazoa</taxon>
        <taxon>Chordata</taxon>
        <taxon>Craniata</taxon>
        <taxon>Vertebrata</taxon>
        <taxon>Euteleostomi</taxon>
        <taxon>Archelosauria</taxon>
        <taxon>Testudinata</taxon>
        <taxon>Testudines</taxon>
        <taxon>Pleurodira</taxon>
        <taxon>Pelomedusidae</taxon>
        <taxon>Pelusios</taxon>
    </lineage>
</organism>
<evidence type="ECO:0000256" key="9">
    <source>
        <dbReference type="PIRSR" id="PIRSR607583-1"/>
    </source>
</evidence>
<feature type="binding site" evidence="9">
    <location>
        <position position="103"/>
    </location>
    <ligand>
        <name>Zn(2+)</name>
        <dbReference type="ChEBI" id="CHEBI:29105"/>
    </ligand>
</feature>
<evidence type="ECO:0000256" key="5">
    <source>
        <dbReference type="ARBA" id="ARBA00022737"/>
    </source>
</evidence>
<keyword evidence="13" id="KW-1185">Reference proteome</keyword>
<dbReference type="GO" id="GO:0000139">
    <property type="term" value="C:Golgi membrane"/>
    <property type="evidence" value="ECO:0007669"/>
    <property type="project" value="UniProtKB-SubCell"/>
</dbReference>
<dbReference type="Ensembl" id="ENSPCET00000024640.1">
    <property type="protein sequence ID" value="ENSPCEP00000023844.1"/>
    <property type="gene ID" value="ENSPCEG00000018058.1"/>
</dbReference>
<dbReference type="Gene3D" id="2.30.42.10">
    <property type="match status" value="2"/>
</dbReference>
<keyword evidence="5" id="KW-0677">Repeat</keyword>
<evidence type="ECO:0000256" key="1">
    <source>
        <dbReference type="ARBA" id="ARBA00004394"/>
    </source>
</evidence>
<reference evidence="12" key="2">
    <citation type="submission" date="2025-09" db="UniProtKB">
        <authorList>
            <consortium name="Ensembl"/>
        </authorList>
    </citation>
    <scope>IDENTIFICATION</scope>
</reference>
<evidence type="ECO:0000256" key="2">
    <source>
        <dbReference type="ARBA" id="ARBA00007144"/>
    </source>
</evidence>
<dbReference type="InterPro" id="IPR024958">
    <property type="entry name" value="GRASP_PDZ"/>
</dbReference>
<sequence>MGLGSSSEIPDGGSEGFHVHGVQENSPAQQAGLEPFFDFIITIGHTRLNKENTMLKDLLKANAEKAVKLEVLNIKTMKVREVEVIPSNMWGGQGLLGASVRFCSFQGANEHVWHVLDVEPASPAALAGLQAHTDYIVGSDQILQESEDFFSLIESHEGKPLKLMVYNTNTDSCREVFVTPNGAWGGEGSLGCGIGYGYLHRIPNQSVIPKKKPEEINPPSPLPSEDSSSVPPANGYIEAPLLAPNSPRESSEEVMILDESTDQEMNIYSMENALLPPPPPPVQRVMDPGFLDVSRVSSPEIVDLTTMPNLPSSDLFNMSAADSLAGTESSIPKSGATTYFEHATASVPASLTTYTENSVQLSELGHLMPSPSRLPSFALPNEISSKATLRTDSDAQGTELLDGPPPSNPVKTDNGEKAHELKEATQE</sequence>
<evidence type="ECO:0000256" key="8">
    <source>
        <dbReference type="ARBA" id="ARBA00023288"/>
    </source>
</evidence>
<dbReference type="InterPro" id="IPR007583">
    <property type="entry name" value="GRASP55_65"/>
</dbReference>
<feature type="compositionally biased region" description="Low complexity" evidence="10">
    <location>
        <begin position="223"/>
        <end position="232"/>
    </location>
</feature>
<feature type="region of interest" description="Disordered" evidence="10">
    <location>
        <begin position="209"/>
        <end position="253"/>
    </location>
</feature>
<evidence type="ECO:0000256" key="10">
    <source>
        <dbReference type="SAM" id="MobiDB-lite"/>
    </source>
</evidence>
<dbReference type="PANTHER" id="PTHR12893">
    <property type="entry name" value="GOLGI REASSEMBLY STACKING PROTEIN GRASP"/>
    <property type="match status" value="1"/>
</dbReference>
<keyword evidence="7" id="KW-0472">Membrane</keyword>
<dbReference type="SUPFAM" id="SSF50156">
    <property type="entry name" value="PDZ domain-like"/>
    <property type="match status" value="2"/>
</dbReference>
<feature type="region of interest" description="Disordered" evidence="10">
    <location>
        <begin position="1"/>
        <end position="20"/>
    </location>
</feature>
<dbReference type="InterPro" id="IPR036034">
    <property type="entry name" value="PDZ_sf"/>
</dbReference>
<keyword evidence="4" id="KW-0519">Myristate</keyword>
<evidence type="ECO:0000313" key="13">
    <source>
        <dbReference type="Proteomes" id="UP000694393"/>
    </source>
</evidence>
<feature type="binding site" evidence="9">
    <location>
        <position position="20"/>
    </location>
    <ligand>
        <name>Zn(2+)</name>
        <dbReference type="ChEBI" id="CHEBI:29105"/>
    </ligand>
</feature>
<feature type="region of interest" description="Disordered" evidence="10">
    <location>
        <begin position="386"/>
        <end position="427"/>
    </location>
</feature>
<dbReference type="PROSITE" id="PS51865">
    <property type="entry name" value="PDZ_GRASP"/>
    <property type="match status" value="2"/>
</dbReference>
<comment type="subcellular location">
    <subcellularLocation>
        <location evidence="1">Golgi apparatus membrane</location>
    </subcellularLocation>
</comment>
<evidence type="ECO:0000256" key="7">
    <source>
        <dbReference type="ARBA" id="ARBA00023136"/>
    </source>
</evidence>
<evidence type="ECO:0000256" key="4">
    <source>
        <dbReference type="ARBA" id="ARBA00022707"/>
    </source>
</evidence>
<feature type="compositionally biased region" description="Basic and acidic residues" evidence="10">
    <location>
        <begin position="413"/>
        <end position="427"/>
    </location>
</feature>
<keyword evidence="9" id="KW-0479">Metal-binding</keyword>
<evidence type="ECO:0000313" key="12">
    <source>
        <dbReference type="Ensembl" id="ENSPCEP00000023844.1"/>
    </source>
</evidence>
<keyword evidence="8" id="KW-0449">Lipoprotein</keyword>
<evidence type="ECO:0000256" key="3">
    <source>
        <dbReference type="ARBA" id="ARBA00022553"/>
    </source>
</evidence>
<dbReference type="GO" id="GO:0007030">
    <property type="term" value="P:Golgi organization"/>
    <property type="evidence" value="ECO:0007669"/>
    <property type="project" value="TreeGrafter"/>
</dbReference>
<evidence type="ECO:0000259" key="11">
    <source>
        <dbReference type="PROSITE" id="PS51865"/>
    </source>
</evidence>
<feature type="domain" description="PDZ GRASP-type" evidence="11">
    <location>
        <begin position="15"/>
        <end position="105"/>
    </location>
</feature>
<feature type="binding site" evidence="9">
    <location>
        <position position="18"/>
    </location>
    <ligand>
        <name>Zn(2+)</name>
        <dbReference type="ChEBI" id="CHEBI:29105"/>
    </ligand>
</feature>
<keyword evidence="3" id="KW-0597">Phosphoprotein</keyword>
<name>A0A8C8SU34_9SAUR</name>
<protein>
    <submittedName>
        <fullName evidence="12">Golgi reassembly stacking protein 1</fullName>
    </submittedName>
</protein>
<accession>A0A8C8SU34</accession>
<keyword evidence="9" id="KW-0862">Zinc</keyword>
<proteinExistence type="inferred from homology"/>
<feature type="compositionally biased region" description="Polar residues" evidence="10">
    <location>
        <begin position="386"/>
        <end position="396"/>
    </location>
</feature>